<evidence type="ECO:0000313" key="2">
    <source>
        <dbReference type="EMBL" id="KAK3318019.1"/>
    </source>
</evidence>
<dbReference type="EMBL" id="JAUEDM010000004">
    <property type="protein sequence ID" value="KAK3318019.1"/>
    <property type="molecule type" value="Genomic_DNA"/>
</dbReference>
<comment type="caution">
    <text evidence="2">The sequence shown here is derived from an EMBL/GenBank/DDBJ whole genome shotgun (WGS) entry which is preliminary data.</text>
</comment>
<evidence type="ECO:0000256" key="1">
    <source>
        <dbReference type="SAM" id="MobiDB-lite"/>
    </source>
</evidence>
<feature type="region of interest" description="Disordered" evidence="1">
    <location>
        <begin position="83"/>
        <end position="103"/>
    </location>
</feature>
<evidence type="ECO:0008006" key="4">
    <source>
        <dbReference type="Google" id="ProtNLM"/>
    </source>
</evidence>
<proteinExistence type="predicted"/>
<dbReference type="AlphaFoldDB" id="A0AAE0M4X9"/>
<dbReference type="Proteomes" id="UP001283341">
    <property type="component" value="Unassembled WGS sequence"/>
</dbReference>
<keyword evidence="3" id="KW-1185">Reference proteome</keyword>
<name>A0AAE0M4X9_9PEZI</name>
<sequence>MQKRGGRAQSRLKPVELDPLAEYGLPSKGEKRLLSHKTQESYYAKIAERYLAFCTEAGDRDGLHKQFDQLAITDRNAAAAGADASSSVPSLIPPPTSPTAGGLGTAVASTLATTPNLPSQNRLAQILDALRKLREAIVASKRRDGFATQVYLFAIRLGVLASSYESYYPALLYLLRVLHHPSSLHSSLTTIELREAAGYLVLDAACRRGDLAGAYALRNTYRLRDAKVDGVLRALVQDDWVLWRRMKRNVDGHRAKIMEFAEPQMKRHLLKAFGRSYLSVDLEVLERQSGSDWMELRERFGVGWELGGNGKVVIRKIQGRT</sequence>
<reference evidence="2" key="2">
    <citation type="submission" date="2023-06" db="EMBL/GenBank/DDBJ databases">
        <authorList>
            <consortium name="Lawrence Berkeley National Laboratory"/>
            <person name="Haridas S."/>
            <person name="Hensen N."/>
            <person name="Bonometti L."/>
            <person name="Westerberg I."/>
            <person name="Brannstrom I.O."/>
            <person name="Guillou S."/>
            <person name="Cros-Aarteil S."/>
            <person name="Calhoun S."/>
            <person name="Kuo A."/>
            <person name="Mondo S."/>
            <person name="Pangilinan J."/>
            <person name="Riley R."/>
            <person name="Labutti K."/>
            <person name="Andreopoulos B."/>
            <person name="Lipzen A."/>
            <person name="Chen C."/>
            <person name="Yanf M."/>
            <person name="Daum C."/>
            <person name="Ng V."/>
            <person name="Clum A."/>
            <person name="Steindorff A."/>
            <person name="Ohm R."/>
            <person name="Martin F."/>
            <person name="Silar P."/>
            <person name="Natvig D."/>
            <person name="Lalanne C."/>
            <person name="Gautier V."/>
            <person name="Ament-Velasquez S.L."/>
            <person name="Kruys A."/>
            <person name="Hutchinson M.I."/>
            <person name="Powell A.J."/>
            <person name="Barry K."/>
            <person name="Miller A.N."/>
            <person name="Grigoriev I.V."/>
            <person name="Debuchy R."/>
            <person name="Gladieux P."/>
            <person name="Thoren M.H."/>
            <person name="Johannesson H."/>
        </authorList>
    </citation>
    <scope>NUCLEOTIDE SEQUENCE</scope>
    <source>
        <strain evidence="2">CBS 118394</strain>
    </source>
</reference>
<reference evidence="2" key="1">
    <citation type="journal article" date="2023" name="Mol. Phylogenet. Evol.">
        <title>Genome-scale phylogeny and comparative genomics of the fungal order Sordariales.</title>
        <authorList>
            <person name="Hensen N."/>
            <person name="Bonometti L."/>
            <person name="Westerberg I."/>
            <person name="Brannstrom I.O."/>
            <person name="Guillou S."/>
            <person name="Cros-Aarteil S."/>
            <person name="Calhoun S."/>
            <person name="Haridas S."/>
            <person name="Kuo A."/>
            <person name="Mondo S."/>
            <person name="Pangilinan J."/>
            <person name="Riley R."/>
            <person name="LaButti K."/>
            <person name="Andreopoulos B."/>
            <person name="Lipzen A."/>
            <person name="Chen C."/>
            <person name="Yan M."/>
            <person name="Daum C."/>
            <person name="Ng V."/>
            <person name="Clum A."/>
            <person name="Steindorff A."/>
            <person name="Ohm R.A."/>
            <person name="Martin F."/>
            <person name="Silar P."/>
            <person name="Natvig D.O."/>
            <person name="Lalanne C."/>
            <person name="Gautier V."/>
            <person name="Ament-Velasquez S.L."/>
            <person name="Kruys A."/>
            <person name="Hutchinson M.I."/>
            <person name="Powell A.J."/>
            <person name="Barry K."/>
            <person name="Miller A.N."/>
            <person name="Grigoriev I.V."/>
            <person name="Debuchy R."/>
            <person name="Gladieux P."/>
            <person name="Hiltunen Thoren M."/>
            <person name="Johannesson H."/>
        </authorList>
    </citation>
    <scope>NUCLEOTIDE SEQUENCE</scope>
    <source>
        <strain evidence="2">CBS 118394</strain>
    </source>
</reference>
<dbReference type="PANTHER" id="PTHR39398">
    <property type="entry name" value="YALI0F14311P"/>
    <property type="match status" value="1"/>
</dbReference>
<dbReference type="PANTHER" id="PTHR39398:SF1">
    <property type="entry name" value="CSN8_PSMD8_EIF3K DOMAIN-CONTAINING PROTEIN"/>
    <property type="match status" value="1"/>
</dbReference>
<gene>
    <name evidence="2" type="ORF">B0H66DRAFT_221570</name>
</gene>
<organism evidence="2 3">
    <name type="scientific">Apodospora peruviana</name>
    <dbReference type="NCBI Taxonomy" id="516989"/>
    <lineage>
        <taxon>Eukaryota</taxon>
        <taxon>Fungi</taxon>
        <taxon>Dikarya</taxon>
        <taxon>Ascomycota</taxon>
        <taxon>Pezizomycotina</taxon>
        <taxon>Sordariomycetes</taxon>
        <taxon>Sordariomycetidae</taxon>
        <taxon>Sordariales</taxon>
        <taxon>Lasiosphaeriaceae</taxon>
        <taxon>Apodospora</taxon>
    </lineage>
</organism>
<accession>A0AAE0M4X9</accession>
<evidence type="ECO:0000313" key="3">
    <source>
        <dbReference type="Proteomes" id="UP001283341"/>
    </source>
</evidence>
<protein>
    <recommendedName>
        <fullName evidence="4">CSN8/PSMD8/EIF3K domain-containing protein</fullName>
    </recommendedName>
</protein>